<evidence type="ECO:0000256" key="1">
    <source>
        <dbReference type="ARBA" id="ARBA00022460"/>
    </source>
</evidence>
<feature type="region of interest" description="Disordered" evidence="3">
    <location>
        <begin position="150"/>
        <end position="257"/>
    </location>
</feature>
<keyword evidence="1 2" id="KW-0193">Cuticle</keyword>
<evidence type="ECO:0000313" key="5">
    <source>
        <dbReference type="Proteomes" id="UP001381693"/>
    </source>
</evidence>
<feature type="non-terminal residue" evidence="4">
    <location>
        <position position="1"/>
    </location>
</feature>
<sequence>VLAEAVKLAGALTRRTLLHIPYPQRLCRKVVVACTAVGVSCDKSEEGPLLSSFRGVQREFSQNADGTYHFAFSLPHQERQEQRDEDGKVTGYFAFVDKSGEEFSLHFDADEEGYQPESDNLPQAPEDTEDVQNAREEFLRYYEQTAKFLSELGSEEDSGSYSSSEEDEYEDEDSSSEEDEDSDESEEEEDEEEEEEEEKSNGRFASHTQRRTNEVFRTRNDNRNRAQRVPSRFVTSRDKTSKFPPRPAAASIFGRRT</sequence>
<dbReference type="PANTHER" id="PTHR10380:SF173">
    <property type="entry name" value="CUTICULAR PROTEIN 47EF, ISOFORM C-RELATED"/>
    <property type="match status" value="1"/>
</dbReference>
<organism evidence="4 5">
    <name type="scientific">Halocaridina rubra</name>
    <name type="common">Hawaiian red shrimp</name>
    <dbReference type="NCBI Taxonomy" id="373956"/>
    <lineage>
        <taxon>Eukaryota</taxon>
        <taxon>Metazoa</taxon>
        <taxon>Ecdysozoa</taxon>
        <taxon>Arthropoda</taxon>
        <taxon>Crustacea</taxon>
        <taxon>Multicrustacea</taxon>
        <taxon>Malacostraca</taxon>
        <taxon>Eumalacostraca</taxon>
        <taxon>Eucarida</taxon>
        <taxon>Decapoda</taxon>
        <taxon>Pleocyemata</taxon>
        <taxon>Caridea</taxon>
        <taxon>Atyoidea</taxon>
        <taxon>Atyidae</taxon>
        <taxon>Halocaridina</taxon>
    </lineage>
</organism>
<dbReference type="GO" id="GO:0062129">
    <property type="term" value="C:chitin-based extracellular matrix"/>
    <property type="evidence" value="ECO:0007669"/>
    <property type="project" value="TreeGrafter"/>
</dbReference>
<dbReference type="PROSITE" id="PS51155">
    <property type="entry name" value="CHIT_BIND_RR_2"/>
    <property type="match status" value="1"/>
</dbReference>
<dbReference type="Proteomes" id="UP001381693">
    <property type="component" value="Unassembled WGS sequence"/>
</dbReference>
<name>A0AAN9FTP9_HALRR</name>
<dbReference type="PANTHER" id="PTHR10380">
    <property type="entry name" value="CUTICLE PROTEIN"/>
    <property type="match status" value="1"/>
</dbReference>
<dbReference type="InterPro" id="IPR050468">
    <property type="entry name" value="Cuticle_Struct_Prot"/>
</dbReference>
<comment type="caution">
    <text evidence="4">The sequence shown here is derived from an EMBL/GenBank/DDBJ whole genome shotgun (WGS) entry which is preliminary data.</text>
</comment>
<dbReference type="Pfam" id="PF00379">
    <property type="entry name" value="Chitin_bind_4"/>
    <property type="match status" value="1"/>
</dbReference>
<protein>
    <submittedName>
        <fullName evidence="4">Uncharacterized protein</fullName>
    </submittedName>
</protein>
<reference evidence="4 5" key="1">
    <citation type="submission" date="2023-11" db="EMBL/GenBank/DDBJ databases">
        <title>Halocaridina rubra genome assembly.</title>
        <authorList>
            <person name="Smith C."/>
        </authorList>
    </citation>
    <scope>NUCLEOTIDE SEQUENCE [LARGE SCALE GENOMIC DNA]</scope>
    <source>
        <strain evidence="4">EP-1</strain>
        <tissue evidence="4">Whole</tissue>
    </source>
</reference>
<feature type="compositionally biased region" description="Acidic residues" evidence="3">
    <location>
        <begin position="153"/>
        <end position="198"/>
    </location>
</feature>
<feature type="compositionally biased region" description="Basic and acidic residues" evidence="3">
    <location>
        <begin position="211"/>
        <end position="224"/>
    </location>
</feature>
<keyword evidence="5" id="KW-1185">Reference proteome</keyword>
<evidence type="ECO:0000313" key="4">
    <source>
        <dbReference type="EMBL" id="KAK7086314.1"/>
    </source>
</evidence>
<evidence type="ECO:0000256" key="3">
    <source>
        <dbReference type="SAM" id="MobiDB-lite"/>
    </source>
</evidence>
<accession>A0AAN9FTP9</accession>
<dbReference type="EMBL" id="JAXCGZ010000250">
    <property type="protein sequence ID" value="KAK7086314.1"/>
    <property type="molecule type" value="Genomic_DNA"/>
</dbReference>
<gene>
    <name evidence="4" type="ORF">SK128_016264</name>
</gene>
<dbReference type="GO" id="GO:0008010">
    <property type="term" value="F:structural constituent of chitin-based larval cuticle"/>
    <property type="evidence" value="ECO:0007669"/>
    <property type="project" value="TreeGrafter"/>
</dbReference>
<evidence type="ECO:0000256" key="2">
    <source>
        <dbReference type="PROSITE-ProRule" id="PRU00497"/>
    </source>
</evidence>
<proteinExistence type="predicted"/>
<dbReference type="AlphaFoldDB" id="A0AAN9FTP9"/>
<dbReference type="InterPro" id="IPR000618">
    <property type="entry name" value="Insect_cuticle"/>
</dbReference>